<evidence type="ECO:0000313" key="3">
    <source>
        <dbReference type="Proteomes" id="UP000239326"/>
    </source>
</evidence>
<dbReference type="OrthoDB" id="21421at2"/>
<evidence type="ECO:0000259" key="1">
    <source>
        <dbReference type="Pfam" id="PF17775"/>
    </source>
</evidence>
<dbReference type="InterPro" id="IPR048469">
    <property type="entry name" value="YchJ-like_M"/>
</dbReference>
<dbReference type="Proteomes" id="UP000239326">
    <property type="component" value="Chromosome"/>
</dbReference>
<keyword evidence="3" id="KW-1185">Reference proteome</keyword>
<accession>A0A2S0N597</accession>
<dbReference type="InterPro" id="IPR032710">
    <property type="entry name" value="NTF2-like_dom_sf"/>
</dbReference>
<evidence type="ECO:0000313" key="2">
    <source>
        <dbReference type="EMBL" id="AVO43197.1"/>
    </source>
</evidence>
<dbReference type="AlphaFoldDB" id="A0A2S0N597"/>
<protein>
    <recommendedName>
        <fullName evidence="1">YchJ-like middle NTF2-like domain-containing protein</fullName>
    </recommendedName>
</protein>
<dbReference type="Pfam" id="PF17775">
    <property type="entry name" value="YchJ_M-like"/>
    <property type="match status" value="1"/>
</dbReference>
<proteinExistence type="predicted"/>
<reference evidence="2 3" key="1">
    <citation type="submission" date="2018-03" db="EMBL/GenBank/DDBJ databases">
        <title>Genome sequencing of Simplicispira sp.</title>
        <authorList>
            <person name="Kim S.-J."/>
            <person name="Heo J."/>
            <person name="Kwon S.-W."/>
        </authorList>
    </citation>
    <scope>NUCLEOTIDE SEQUENCE [LARGE SCALE GENOMIC DNA]</scope>
    <source>
        <strain evidence="2 3">SC1-8</strain>
    </source>
</reference>
<gene>
    <name evidence="2" type="ORF">C6571_10315</name>
</gene>
<dbReference type="Gene3D" id="3.10.450.50">
    <property type="match status" value="1"/>
</dbReference>
<feature type="domain" description="YchJ-like middle NTF2-like" evidence="1">
    <location>
        <begin position="41"/>
        <end position="133"/>
    </location>
</feature>
<organism evidence="2 3">
    <name type="scientific">Simplicispira suum</name>
    <dbReference type="NCBI Taxonomy" id="2109915"/>
    <lineage>
        <taxon>Bacteria</taxon>
        <taxon>Pseudomonadati</taxon>
        <taxon>Pseudomonadota</taxon>
        <taxon>Betaproteobacteria</taxon>
        <taxon>Burkholderiales</taxon>
        <taxon>Comamonadaceae</taxon>
        <taxon>Simplicispira</taxon>
    </lineage>
</organism>
<sequence>MTQQADAPCLCGRTAPGAPARRLSWRHCCGRWIDRAASVPDAESLMRSRYSAFVREDAAWLLATWHASTRPARLDFESGAQWLGLEVRRHRLIDADHAEVEFVARYRLAGRAVRLHERSRFAREAGQWFYVDGDQPGQKNQ</sequence>
<dbReference type="EMBL" id="CP027669">
    <property type="protein sequence ID" value="AVO43197.1"/>
    <property type="molecule type" value="Genomic_DNA"/>
</dbReference>
<name>A0A2S0N597_9BURK</name>
<dbReference type="SUPFAM" id="SSF54427">
    <property type="entry name" value="NTF2-like"/>
    <property type="match status" value="1"/>
</dbReference>
<dbReference type="KEGG" id="simp:C6571_10315"/>